<dbReference type="Proteomes" id="UP000244940">
    <property type="component" value="Unassembled WGS sequence"/>
</dbReference>
<dbReference type="InterPro" id="IPR006311">
    <property type="entry name" value="TAT_signal"/>
</dbReference>
<organism evidence="2 3">
    <name type="scientific">Pararhodobacter marinus</name>
    <dbReference type="NCBI Taxonomy" id="2184063"/>
    <lineage>
        <taxon>Bacteria</taxon>
        <taxon>Pseudomonadati</taxon>
        <taxon>Pseudomonadota</taxon>
        <taxon>Alphaproteobacteria</taxon>
        <taxon>Rhodobacterales</taxon>
        <taxon>Paracoccaceae</taxon>
        <taxon>Pararhodobacter</taxon>
    </lineage>
</organism>
<reference evidence="2 3" key="1">
    <citation type="submission" date="2018-05" db="EMBL/GenBank/DDBJ databases">
        <title>Pararhodobacter marina sp. nov., isolated from deep-sea water of the Indian Ocean.</title>
        <authorList>
            <person name="Lai Q.Sr."/>
            <person name="Liu X."/>
            <person name="Shao Z."/>
        </authorList>
    </citation>
    <scope>NUCLEOTIDE SEQUENCE [LARGE SCALE GENOMIC DNA]</scope>
    <source>
        <strain evidence="2 3">CIC4N-9</strain>
    </source>
</reference>
<dbReference type="SUPFAM" id="SSF101898">
    <property type="entry name" value="NHL repeat"/>
    <property type="match status" value="1"/>
</dbReference>
<dbReference type="InterPro" id="IPR027372">
    <property type="entry name" value="Phytase-like_dom"/>
</dbReference>
<dbReference type="OrthoDB" id="9798693at2"/>
<name>A0A2U2CIX6_9RHOB</name>
<proteinExistence type="predicted"/>
<evidence type="ECO:0000313" key="3">
    <source>
        <dbReference type="Proteomes" id="UP000244940"/>
    </source>
</evidence>
<evidence type="ECO:0000259" key="1">
    <source>
        <dbReference type="Pfam" id="PF13449"/>
    </source>
</evidence>
<accession>A0A2U2CIX6</accession>
<gene>
    <name evidence="2" type="ORF">C4N9_02260</name>
</gene>
<dbReference type="Pfam" id="PF13449">
    <property type="entry name" value="Phytase-like"/>
    <property type="match status" value="1"/>
</dbReference>
<sequence>MRVTPGDGFPRAPTSARIGAAMRYSRRNVLTLGAASAATALLPARAARAHIVQPDTLLRWSEPGEFFGGFSGLELSSDRTRALFLSDRGFVVRARMIRDASGTLTGIERIEHFRLRGTAGNALRGGRGDSEGLDQRPDGTLYVSFENRRGRISVYADERGPATALPVAQSWARLPQNESLESIAVDDQGAVYVLPEAQLDGTFPLYRLRQNWEILALIPDRDGFKPVGLDFGPDGNLYMLERKFRLAFFASRISRLRPGAWGRPETLVETAMGALDNHEGISITRDAQGHLWATTVSDDNQNALQRTEIAEYRLT</sequence>
<evidence type="ECO:0000313" key="2">
    <source>
        <dbReference type="EMBL" id="PWE31847.1"/>
    </source>
</evidence>
<keyword evidence="3" id="KW-1185">Reference proteome</keyword>
<feature type="domain" description="Phytase-like" evidence="1">
    <location>
        <begin position="67"/>
        <end position="300"/>
    </location>
</feature>
<comment type="caution">
    <text evidence="2">The sequence shown here is derived from an EMBL/GenBank/DDBJ whole genome shotgun (WGS) entry which is preliminary data.</text>
</comment>
<dbReference type="PROSITE" id="PS51318">
    <property type="entry name" value="TAT"/>
    <property type="match status" value="1"/>
</dbReference>
<protein>
    <recommendedName>
        <fullName evidence="1">Phytase-like domain-containing protein</fullName>
    </recommendedName>
</protein>
<dbReference type="InterPro" id="IPR015943">
    <property type="entry name" value="WD40/YVTN_repeat-like_dom_sf"/>
</dbReference>
<dbReference type="EMBL" id="QEYD01000001">
    <property type="protein sequence ID" value="PWE31847.1"/>
    <property type="molecule type" value="Genomic_DNA"/>
</dbReference>
<dbReference type="AlphaFoldDB" id="A0A2U2CIX6"/>
<dbReference type="Gene3D" id="2.130.10.10">
    <property type="entry name" value="YVTN repeat-like/Quinoprotein amine dehydrogenase"/>
    <property type="match status" value="1"/>
</dbReference>